<dbReference type="WBParaSite" id="BTMF_0001331801-mRNA-1">
    <property type="protein sequence ID" value="BTMF_0001331801-mRNA-1"/>
    <property type="gene ID" value="BTMF_0001331801"/>
</dbReference>
<reference evidence="3" key="1">
    <citation type="submission" date="2017-02" db="UniProtKB">
        <authorList>
            <consortium name="WormBaseParasite"/>
        </authorList>
    </citation>
    <scope>IDENTIFICATION</scope>
</reference>
<dbReference type="EMBL" id="UZAG01018237">
    <property type="protein sequence ID" value="VDO38713.1"/>
    <property type="molecule type" value="Genomic_DNA"/>
</dbReference>
<reference evidence="1 2" key="2">
    <citation type="submission" date="2018-11" db="EMBL/GenBank/DDBJ databases">
        <authorList>
            <consortium name="Pathogen Informatics"/>
        </authorList>
    </citation>
    <scope>NUCLEOTIDE SEQUENCE [LARGE SCALE GENOMIC DNA]</scope>
</reference>
<evidence type="ECO:0000313" key="1">
    <source>
        <dbReference type="EMBL" id="VDO38713.1"/>
    </source>
</evidence>
<keyword evidence="2" id="KW-1185">Reference proteome</keyword>
<dbReference type="AlphaFoldDB" id="A0A0R3QZZ4"/>
<evidence type="ECO:0000313" key="3">
    <source>
        <dbReference type="WBParaSite" id="BTMF_0001331801-mRNA-1"/>
    </source>
</evidence>
<sequence>MTTRRDVMYLCHIDLVGIIFSNLSIKFSNDNLK</sequence>
<gene>
    <name evidence="1" type="ORF">BTMF_LOCUS11330</name>
</gene>
<accession>A0A0R3QZZ4</accession>
<evidence type="ECO:0000313" key="2">
    <source>
        <dbReference type="Proteomes" id="UP000280834"/>
    </source>
</evidence>
<organism evidence="3">
    <name type="scientific">Brugia timori</name>
    <dbReference type="NCBI Taxonomy" id="42155"/>
    <lineage>
        <taxon>Eukaryota</taxon>
        <taxon>Metazoa</taxon>
        <taxon>Ecdysozoa</taxon>
        <taxon>Nematoda</taxon>
        <taxon>Chromadorea</taxon>
        <taxon>Rhabditida</taxon>
        <taxon>Spirurina</taxon>
        <taxon>Spiruromorpha</taxon>
        <taxon>Filarioidea</taxon>
        <taxon>Onchocercidae</taxon>
        <taxon>Brugia</taxon>
    </lineage>
</organism>
<name>A0A0R3QZZ4_9BILA</name>
<protein>
    <submittedName>
        <fullName evidence="1 3">Uncharacterized protein</fullName>
    </submittedName>
</protein>
<dbReference type="Proteomes" id="UP000280834">
    <property type="component" value="Unassembled WGS sequence"/>
</dbReference>
<proteinExistence type="predicted"/>